<dbReference type="Gene3D" id="3.30.40.10">
    <property type="entry name" value="Zinc/RING finger domain, C3HC4 (zinc finger)"/>
    <property type="match status" value="1"/>
</dbReference>
<proteinExistence type="predicted"/>
<comment type="caution">
    <text evidence="2">The sequence shown here is derived from an EMBL/GenBank/DDBJ whole genome shotgun (WGS) entry which is preliminary data.</text>
</comment>
<organism evidence="2 3">
    <name type="scientific">Aphis craccivora</name>
    <name type="common">Cowpea aphid</name>
    <dbReference type="NCBI Taxonomy" id="307492"/>
    <lineage>
        <taxon>Eukaryota</taxon>
        <taxon>Metazoa</taxon>
        <taxon>Ecdysozoa</taxon>
        <taxon>Arthropoda</taxon>
        <taxon>Hexapoda</taxon>
        <taxon>Insecta</taxon>
        <taxon>Pterygota</taxon>
        <taxon>Neoptera</taxon>
        <taxon>Paraneoptera</taxon>
        <taxon>Hemiptera</taxon>
        <taxon>Sternorrhyncha</taxon>
        <taxon>Aphidomorpha</taxon>
        <taxon>Aphidoidea</taxon>
        <taxon>Aphididae</taxon>
        <taxon>Aphidini</taxon>
        <taxon>Aphis</taxon>
        <taxon>Aphis</taxon>
    </lineage>
</organism>
<evidence type="ECO:0000313" key="2">
    <source>
        <dbReference type="EMBL" id="KAF0705320.1"/>
    </source>
</evidence>
<feature type="coiled-coil region" evidence="1">
    <location>
        <begin position="105"/>
        <end position="132"/>
    </location>
</feature>
<gene>
    <name evidence="2" type="ORF">FWK35_00029015</name>
</gene>
<name>A0A6G0VQ84_APHCR</name>
<dbReference type="InterPro" id="IPR013083">
    <property type="entry name" value="Znf_RING/FYVE/PHD"/>
</dbReference>
<accession>A0A6G0VQ84</accession>
<evidence type="ECO:0000313" key="3">
    <source>
        <dbReference type="Proteomes" id="UP000478052"/>
    </source>
</evidence>
<protein>
    <submittedName>
        <fullName evidence="2">PHD domain-containing protein</fullName>
    </submittedName>
</protein>
<dbReference type="SUPFAM" id="SSF57903">
    <property type="entry name" value="FYVE/PHD zinc finger"/>
    <property type="match status" value="1"/>
</dbReference>
<sequence length="158" mass="18078">MYNMSATCLKCHADLTQNEDKLECSICKDIADYYCAGYSEHDFKKMSNNTKARFTCEKCLVIKHYSPKANNPNKNSGTYLENNIEELMKSVSFMSEQFDNFSTKLDNVIMELKNMKIENDKVKSKNIHLSEEVIVLKSKIDDIEQINLGITVDITGIP</sequence>
<dbReference type="EMBL" id="VUJU01013278">
    <property type="protein sequence ID" value="KAF0705320.1"/>
    <property type="molecule type" value="Genomic_DNA"/>
</dbReference>
<keyword evidence="1" id="KW-0175">Coiled coil</keyword>
<reference evidence="2 3" key="1">
    <citation type="submission" date="2019-08" db="EMBL/GenBank/DDBJ databases">
        <title>Whole genome of Aphis craccivora.</title>
        <authorList>
            <person name="Voronova N.V."/>
            <person name="Shulinski R.S."/>
            <person name="Bandarenka Y.V."/>
            <person name="Zhorov D.G."/>
            <person name="Warner D."/>
        </authorList>
    </citation>
    <scope>NUCLEOTIDE SEQUENCE [LARGE SCALE GENOMIC DNA]</scope>
    <source>
        <strain evidence="2">180601</strain>
        <tissue evidence="2">Whole Body</tissue>
    </source>
</reference>
<dbReference type="Proteomes" id="UP000478052">
    <property type="component" value="Unassembled WGS sequence"/>
</dbReference>
<dbReference type="OrthoDB" id="8062159at2759"/>
<evidence type="ECO:0000256" key="1">
    <source>
        <dbReference type="SAM" id="Coils"/>
    </source>
</evidence>
<keyword evidence="3" id="KW-1185">Reference proteome</keyword>
<dbReference type="AlphaFoldDB" id="A0A6G0VQ84"/>
<dbReference type="InterPro" id="IPR011011">
    <property type="entry name" value="Znf_FYVE_PHD"/>
</dbReference>